<comment type="caution">
    <text evidence="3">The sequence shown here is derived from an EMBL/GenBank/DDBJ whole genome shotgun (WGS) entry which is preliminary data.</text>
</comment>
<evidence type="ECO:0000313" key="4">
    <source>
        <dbReference type="Proteomes" id="UP000629098"/>
    </source>
</evidence>
<dbReference type="InterPro" id="IPR046229">
    <property type="entry name" value="TnpC-like"/>
</dbReference>
<reference evidence="3" key="1">
    <citation type="submission" date="2020-09" db="EMBL/GenBank/DDBJ databases">
        <title>Iningainema tapete sp. nov. (Scytonemataceae, Cyanobacteria) from greenhouses in central Florida (USA) produces two types of nodularin with biosynthetic potential for microcystin-LR and anabaenopeptins.</title>
        <authorList>
            <person name="Berthold D.E."/>
            <person name="Lefler F.W."/>
            <person name="Huang I.-S."/>
            <person name="Abdulla H."/>
            <person name="Zimba P.V."/>
            <person name="Laughinghouse H.D. IV."/>
        </authorList>
    </citation>
    <scope>NUCLEOTIDE SEQUENCE</scope>
    <source>
        <strain evidence="3">BLCCT55</strain>
    </source>
</reference>
<proteinExistence type="predicted"/>
<dbReference type="Proteomes" id="UP000629098">
    <property type="component" value="Unassembled WGS sequence"/>
</dbReference>
<keyword evidence="1" id="KW-0175">Coiled coil</keyword>
<name>A0A8J6XPI1_9CYAN</name>
<dbReference type="AlphaFoldDB" id="A0A8J6XPI1"/>
<keyword evidence="4" id="KW-1185">Reference proteome</keyword>
<dbReference type="Pfam" id="PF19776">
    <property type="entry name" value="DUF6262"/>
    <property type="match status" value="1"/>
</dbReference>
<feature type="coiled-coil region" evidence="1">
    <location>
        <begin position="92"/>
        <end position="150"/>
    </location>
</feature>
<evidence type="ECO:0000313" key="3">
    <source>
        <dbReference type="EMBL" id="MBD2777072.1"/>
    </source>
</evidence>
<evidence type="ECO:0008006" key="5">
    <source>
        <dbReference type="Google" id="ProtNLM"/>
    </source>
</evidence>
<evidence type="ECO:0000256" key="2">
    <source>
        <dbReference type="SAM" id="MobiDB-lite"/>
    </source>
</evidence>
<protein>
    <recommendedName>
        <fullName evidence="5">Transposase</fullName>
    </recommendedName>
</protein>
<evidence type="ECO:0000256" key="1">
    <source>
        <dbReference type="SAM" id="Coils"/>
    </source>
</evidence>
<feature type="region of interest" description="Disordered" evidence="2">
    <location>
        <begin position="1"/>
        <end position="22"/>
    </location>
</feature>
<gene>
    <name evidence="3" type="ORF">ICL16_34780</name>
</gene>
<organism evidence="3 4">
    <name type="scientific">Iningainema tapete BLCC-T55</name>
    <dbReference type="NCBI Taxonomy" id="2748662"/>
    <lineage>
        <taxon>Bacteria</taxon>
        <taxon>Bacillati</taxon>
        <taxon>Cyanobacteriota</taxon>
        <taxon>Cyanophyceae</taxon>
        <taxon>Nostocales</taxon>
        <taxon>Scytonemataceae</taxon>
        <taxon>Iningainema tapete</taxon>
    </lineage>
</organism>
<dbReference type="RefSeq" id="WP_190836145.1">
    <property type="nucleotide sequence ID" value="NZ_CAWPPI010000105.1"/>
</dbReference>
<accession>A0A8J6XPI1</accession>
<dbReference type="EMBL" id="JACXAE010000105">
    <property type="protein sequence ID" value="MBD2777072.1"/>
    <property type="molecule type" value="Genomic_DNA"/>
</dbReference>
<sequence>MTRTGNPDGLRSAAEQKKNDALERTDKAISQLVKEGKKINFHTVAKTAGVSVAYLYKHDSIKQRIDQLRKQQSPIKGLAQPSTSDDSKKAIITALKKRISDLQAENRGLRDHLEVVQGIAMQVTEYFQQIEALNVENSKLKEQLDECRHQSESQLSSILSSDAKVTSIGLKRTERLDISEKIKQQLARLGIPLNSTLTKTIQSASVEIVLGAIEALTEAMDHGDIQRPGGWLNSAIKDGWIPNEKHLPQHKAERDIFKEWFNLAFQQKLVMASTKGDDGQMYVYNLNGVPLPFEQMLAEYPLEKLKLSL</sequence>